<evidence type="ECO:0000256" key="1">
    <source>
        <dbReference type="SAM" id="Phobius"/>
    </source>
</evidence>
<dbReference type="Pfam" id="PF02470">
    <property type="entry name" value="MlaD"/>
    <property type="match status" value="1"/>
</dbReference>
<evidence type="ECO:0000313" key="5">
    <source>
        <dbReference type="Proteomes" id="UP000252586"/>
    </source>
</evidence>
<feature type="transmembrane region" description="Helical" evidence="1">
    <location>
        <begin position="15"/>
        <end position="35"/>
    </location>
</feature>
<evidence type="ECO:0000313" key="4">
    <source>
        <dbReference type="EMBL" id="RBO91620.1"/>
    </source>
</evidence>
<evidence type="ECO:0000259" key="3">
    <source>
        <dbReference type="Pfam" id="PF11887"/>
    </source>
</evidence>
<dbReference type="AlphaFoldDB" id="A0A366DNF7"/>
<proteinExistence type="predicted"/>
<dbReference type="PANTHER" id="PTHR33371:SF19">
    <property type="entry name" value="MCE-FAMILY PROTEIN MCE4A"/>
    <property type="match status" value="1"/>
</dbReference>
<protein>
    <submittedName>
        <fullName evidence="4">Virulence factor Mce-like protein</fullName>
    </submittedName>
</protein>
<keyword evidence="1" id="KW-0472">Membrane</keyword>
<dbReference type="Proteomes" id="UP000252586">
    <property type="component" value="Unassembled WGS sequence"/>
</dbReference>
<dbReference type="InterPro" id="IPR003399">
    <property type="entry name" value="Mce/MlaD"/>
</dbReference>
<dbReference type="GO" id="GO:0005576">
    <property type="term" value="C:extracellular region"/>
    <property type="evidence" value="ECO:0007669"/>
    <property type="project" value="TreeGrafter"/>
</dbReference>
<dbReference type="RefSeq" id="WP_067502899.1">
    <property type="nucleotide sequence ID" value="NZ_CP107943.1"/>
</dbReference>
<name>A0A366DNF7_9NOCA</name>
<dbReference type="PANTHER" id="PTHR33371">
    <property type="entry name" value="INTERMEMBRANE PHOSPHOLIPID TRANSPORT SYSTEM BINDING PROTEIN MLAD-RELATED"/>
    <property type="match status" value="1"/>
</dbReference>
<dbReference type="OrthoDB" id="4571090at2"/>
<keyword evidence="1" id="KW-1133">Transmembrane helix</keyword>
<reference evidence="4 5" key="1">
    <citation type="submission" date="2018-06" db="EMBL/GenBank/DDBJ databases">
        <title>Genomic Encyclopedia of Type Strains, Phase IV (KMG-IV): sequencing the most valuable type-strain genomes for metagenomic binning, comparative biology and taxonomic classification.</title>
        <authorList>
            <person name="Goeker M."/>
        </authorList>
    </citation>
    <scope>NUCLEOTIDE SEQUENCE [LARGE SCALE GENOMIC DNA]</scope>
    <source>
        <strain evidence="4 5">DSM 44599</strain>
    </source>
</reference>
<sequence>MIIDPSGRGPTMRQLLIAGACGLVVFALVLGFLMARYTGYFVPKVNVVAELGTTGDGLPSEADVKFRGILVGVVDDVDVADGGAQQQVNIELKPEYAGSIPSNVTARVVPSNLFAVTSIELVFNGPADTYLEEGAVIEEDRSQGTIALQDTLTTVRDILEKIDPVQFGRVLGTLSQALDGSGRMPGSTVERLDEWILAVDQSIPDLGTLLDDFAGSARALNQSAPELLDVLGSSVQTASTIASRRAELVALITGTSATADRINALFARNPDVGKQVTGGTADMFGALAADPSSITRALLNLSETVAKLDTTFRWGPQQQQIWNAGITLTPYKPYTVADCPRYDEMAGPSCATAPAVNELPPLPENLRPRALDSAAGLPPVVPMPGLPLIPGVTMPDPARIAADATQDLPNPFQGTPLESVFPMLPGLPGLFAPPPPAPVAPAADGENTPSAGPIAYHGDDAIAALLGRKPTAAEYLLLSPIMKGATMEVSESGAGR</sequence>
<keyword evidence="5" id="KW-1185">Reference proteome</keyword>
<gene>
    <name evidence="4" type="ORF">DFR74_104324</name>
</gene>
<dbReference type="STRING" id="1210090.GCA_001613185_00616"/>
<keyword evidence="1" id="KW-0812">Transmembrane</keyword>
<dbReference type="InterPro" id="IPR052336">
    <property type="entry name" value="MlaD_Phospholipid_Transporter"/>
</dbReference>
<evidence type="ECO:0000259" key="2">
    <source>
        <dbReference type="Pfam" id="PF02470"/>
    </source>
</evidence>
<accession>A0A366DNF7</accession>
<organism evidence="4 5">
    <name type="scientific">Nocardia puris</name>
    <dbReference type="NCBI Taxonomy" id="208602"/>
    <lineage>
        <taxon>Bacteria</taxon>
        <taxon>Bacillati</taxon>
        <taxon>Actinomycetota</taxon>
        <taxon>Actinomycetes</taxon>
        <taxon>Mycobacteriales</taxon>
        <taxon>Nocardiaceae</taxon>
        <taxon>Nocardia</taxon>
    </lineage>
</organism>
<comment type="caution">
    <text evidence="4">The sequence shown here is derived from an EMBL/GenBank/DDBJ whole genome shotgun (WGS) entry which is preliminary data.</text>
</comment>
<feature type="domain" description="Mce/MlaD" evidence="2">
    <location>
        <begin position="46"/>
        <end position="122"/>
    </location>
</feature>
<dbReference type="Pfam" id="PF11887">
    <property type="entry name" value="Mce4_CUP1"/>
    <property type="match status" value="1"/>
</dbReference>
<dbReference type="EMBL" id="QNRE01000004">
    <property type="protein sequence ID" value="RBO91620.1"/>
    <property type="molecule type" value="Genomic_DNA"/>
</dbReference>
<dbReference type="InterPro" id="IPR024516">
    <property type="entry name" value="Mce_C"/>
</dbReference>
<dbReference type="GO" id="GO:0051701">
    <property type="term" value="P:biological process involved in interaction with host"/>
    <property type="evidence" value="ECO:0007669"/>
    <property type="project" value="TreeGrafter"/>
</dbReference>
<feature type="domain" description="Mammalian cell entry C-terminal" evidence="3">
    <location>
        <begin position="130"/>
        <end position="348"/>
    </location>
</feature>